<dbReference type="Gene3D" id="3.30.590.20">
    <property type="match status" value="1"/>
</dbReference>
<keyword evidence="1 5" id="KW-0436">Ligase</keyword>
<evidence type="ECO:0000256" key="1">
    <source>
        <dbReference type="ARBA" id="ARBA00022598"/>
    </source>
</evidence>
<dbReference type="InterPro" id="IPR050141">
    <property type="entry name" value="GCL_type2/YbdK_subfam"/>
</dbReference>
<dbReference type="PANTHER" id="PTHR36510">
    <property type="entry name" value="GLUTAMATE--CYSTEINE LIGASE 2-RELATED"/>
    <property type="match status" value="1"/>
</dbReference>
<comment type="catalytic activity">
    <reaction evidence="4">
        <text>L-cysteine + L-glutamate + ATP = gamma-L-glutamyl-L-cysteine + ADP + phosphate + H(+)</text>
        <dbReference type="Rhea" id="RHEA:13285"/>
        <dbReference type="ChEBI" id="CHEBI:15378"/>
        <dbReference type="ChEBI" id="CHEBI:29985"/>
        <dbReference type="ChEBI" id="CHEBI:30616"/>
        <dbReference type="ChEBI" id="CHEBI:35235"/>
        <dbReference type="ChEBI" id="CHEBI:43474"/>
        <dbReference type="ChEBI" id="CHEBI:58173"/>
        <dbReference type="ChEBI" id="CHEBI:456216"/>
        <dbReference type="EC" id="6.3.2.2"/>
    </reaction>
</comment>
<dbReference type="AlphaFoldDB" id="A0A0A0BKW2"/>
<proteinExistence type="inferred from homology"/>
<dbReference type="NCBIfam" id="NF010041">
    <property type="entry name" value="PRK13517.1-1"/>
    <property type="match status" value="1"/>
</dbReference>
<evidence type="ECO:0000256" key="4">
    <source>
        <dbReference type="ARBA" id="ARBA00048819"/>
    </source>
</evidence>
<feature type="non-terminal residue" evidence="5">
    <location>
        <position position="283"/>
    </location>
</feature>
<dbReference type="InterPro" id="IPR014746">
    <property type="entry name" value="Gln_synth/guanido_kin_cat_dom"/>
</dbReference>
<organism evidence="5 6">
    <name type="scientific">Cellulomonas bogoriensis 69B4 = DSM 16987</name>
    <dbReference type="NCBI Taxonomy" id="1386082"/>
    <lineage>
        <taxon>Bacteria</taxon>
        <taxon>Bacillati</taxon>
        <taxon>Actinomycetota</taxon>
        <taxon>Actinomycetes</taxon>
        <taxon>Micrococcales</taxon>
        <taxon>Cellulomonadaceae</taxon>
        <taxon>Cellulomonas</taxon>
    </lineage>
</organism>
<dbReference type="EMBL" id="AXCZ01000306">
    <property type="protein sequence ID" value="KGM08515.1"/>
    <property type="molecule type" value="Genomic_DNA"/>
</dbReference>
<dbReference type="InterPro" id="IPR006336">
    <property type="entry name" value="GCS2"/>
</dbReference>
<sequence length="283" mass="29896">MTSPGRTMGVEEEYLLLGADGVPTAVAGAALKAVEESGGDQDVPGGDVGGELKQQQLETGTRPCTDLGELFAELRAARGRAQEAAASTGARIAALGTSPVEVTAVSSPNPRYLELNRRFGLTAREQLTCGCHVHVGVADEEEGVAVLDRIGRWLPVLLALSTNSPFWHGADSSYASYRSQVWSRWPSAGPTALFGSPAGYREVVEQMVATGTIMDAGMVYFDARLSQRYPTVEVRVADVCLEARDAALVAALARGLVETAAGEARRGEAAPPVRVELLRAATW</sequence>
<dbReference type="PANTHER" id="PTHR36510:SF1">
    <property type="entry name" value="GLUTAMATE--CYSTEINE LIGASE 2-RELATED"/>
    <property type="match status" value="1"/>
</dbReference>
<name>A0A0A0BKW2_9CELL</name>
<dbReference type="Proteomes" id="UP000054314">
    <property type="component" value="Unassembled WGS sequence"/>
</dbReference>
<gene>
    <name evidence="5" type="ORF">N869_10685</name>
</gene>
<dbReference type="NCBIfam" id="TIGR02050">
    <property type="entry name" value="gshA_cyan_rel"/>
    <property type="match status" value="1"/>
</dbReference>
<evidence type="ECO:0000256" key="2">
    <source>
        <dbReference type="ARBA" id="ARBA00022741"/>
    </source>
</evidence>
<dbReference type="GO" id="GO:0004357">
    <property type="term" value="F:glutamate-cysteine ligase activity"/>
    <property type="evidence" value="ECO:0007669"/>
    <property type="project" value="UniProtKB-EC"/>
</dbReference>
<evidence type="ECO:0000313" key="6">
    <source>
        <dbReference type="Proteomes" id="UP000054314"/>
    </source>
</evidence>
<reference evidence="5 6" key="1">
    <citation type="submission" date="2013-08" db="EMBL/GenBank/DDBJ databases">
        <title>Genome sequencing of Cellulomonas bogoriensis 69B4.</title>
        <authorList>
            <person name="Chen F."/>
            <person name="Li Y."/>
            <person name="Wang G."/>
        </authorList>
    </citation>
    <scope>NUCLEOTIDE SEQUENCE [LARGE SCALE GENOMIC DNA]</scope>
    <source>
        <strain evidence="5 6">69B4</strain>
    </source>
</reference>
<dbReference type="RefSeq" id="WP_035062947.1">
    <property type="nucleotide sequence ID" value="NZ_AXCZ01000306.1"/>
</dbReference>
<evidence type="ECO:0000313" key="5">
    <source>
        <dbReference type="EMBL" id="KGM08515.1"/>
    </source>
</evidence>
<dbReference type="GO" id="GO:0042398">
    <property type="term" value="P:modified amino acid biosynthetic process"/>
    <property type="evidence" value="ECO:0007669"/>
    <property type="project" value="InterPro"/>
</dbReference>
<dbReference type="SUPFAM" id="SSF55931">
    <property type="entry name" value="Glutamine synthetase/guanido kinase"/>
    <property type="match status" value="1"/>
</dbReference>
<keyword evidence="3" id="KW-0067">ATP-binding</keyword>
<dbReference type="Pfam" id="PF04107">
    <property type="entry name" value="GCS2"/>
    <property type="match status" value="1"/>
</dbReference>
<dbReference type="HAMAP" id="MF_01609">
    <property type="entry name" value="Glu_cys_ligase_2"/>
    <property type="match status" value="1"/>
</dbReference>
<evidence type="ECO:0000256" key="3">
    <source>
        <dbReference type="ARBA" id="ARBA00022840"/>
    </source>
</evidence>
<keyword evidence="6" id="KW-1185">Reference proteome</keyword>
<comment type="caution">
    <text evidence="5">The sequence shown here is derived from an EMBL/GenBank/DDBJ whole genome shotgun (WGS) entry which is preliminary data.</text>
</comment>
<keyword evidence="2" id="KW-0547">Nucleotide-binding</keyword>
<dbReference type="InterPro" id="IPR011793">
    <property type="entry name" value="YbdK"/>
</dbReference>
<dbReference type="GO" id="GO:0005524">
    <property type="term" value="F:ATP binding"/>
    <property type="evidence" value="ECO:0007669"/>
    <property type="project" value="UniProtKB-KW"/>
</dbReference>
<protein>
    <submittedName>
        <fullName evidence="5">Carboxylate--amine ligase</fullName>
    </submittedName>
</protein>
<accession>A0A0A0BKW2</accession>